<dbReference type="EMBL" id="AP019782">
    <property type="protein sequence ID" value="BBL70163.1"/>
    <property type="molecule type" value="Genomic_DNA"/>
</dbReference>
<protein>
    <recommendedName>
        <fullName evidence="4">Surface antigen domain-containing protein</fullName>
    </recommendedName>
</protein>
<feature type="signal peptide" evidence="1">
    <location>
        <begin position="1"/>
        <end position="19"/>
    </location>
</feature>
<organism evidence="2 3">
    <name type="scientific">Methylogaea oryzae</name>
    <dbReference type="NCBI Taxonomy" id="1295382"/>
    <lineage>
        <taxon>Bacteria</taxon>
        <taxon>Pseudomonadati</taxon>
        <taxon>Pseudomonadota</taxon>
        <taxon>Gammaproteobacteria</taxon>
        <taxon>Methylococcales</taxon>
        <taxon>Methylococcaceae</taxon>
        <taxon>Methylogaea</taxon>
    </lineage>
</organism>
<evidence type="ECO:0000313" key="3">
    <source>
        <dbReference type="Proteomes" id="UP000824988"/>
    </source>
</evidence>
<reference evidence="2" key="1">
    <citation type="submission" date="2019-06" db="EMBL/GenBank/DDBJ databases">
        <title>Complete genome sequence of Methylogaea oryzae strain JCM16910.</title>
        <authorList>
            <person name="Asakawa S."/>
        </authorList>
    </citation>
    <scope>NUCLEOTIDE SEQUENCE</scope>
    <source>
        <strain evidence="2">E10</strain>
    </source>
</reference>
<evidence type="ECO:0000313" key="2">
    <source>
        <dbReference type="EMBL" id="BBL70163.1"/>
    </source>
</evidence>
<dbReference type="AlphaFoldDB" id="A0A8D4VL76"/>
<sequence>MKISYPIAAALALAGCAGAPGYTNPYANPYGAAAGYGTQAATGAMGTTAQGTMNAVLGVAATMILQSIAQNVWNGAIGSQLAPLDQTFRQQALVNLLQSGNLLQAQQWSNPATGNSIAMTPLRQVVDQQTQQNCQELEETYYVAGQPIKETRLACPDPATGKWTLVR</sequence>
<keyword evidence="3" id="KW-1185">Reference proteome</keyword>
<gene>
    <name evidence="2" type="ORF">MoryE10_07690</name>
</gene>
<dbReference type="PROSITE" id="PS51257">
    <property type="entry name" value="PROKAR_LIPOPROTEIN"/>
    <property type="match status" value="1"/>
</dbReference>
<keyword evidence="1" id="KW-0732">Signal</keyword>
<dbReference type="RefSeq" id="WP_054774876.1">
    <property type="nucleotide sequence ID" value="NZ_AP019782.1"/>
</dbReference>
<evidence type="ECO:0000256" key="1">
    <source>
        <dbReference type="SAM" id="SignalP"/>
    </source>
</evidence>
<name>A0A8D4VL76_9GAMM</name>
<dbReference type="Proteomes" id="UP000824988">
    <property type="component" value="Chromosome"/>
</dbReference>
<accession>A0A8D4VL76</accession>
<feature type="chain" id="PRO_5034389950" description="Surface antigen domain-containing protein" evidence="1">
    <location>
        <begin position="20"/>
        <end position="167"/>
    </location>
</feature>
<proteinExistence type="predicted"/>
<dbReference type="KEGG" id="moz:MoryE10_07690"/>
<evidence type="ECO:0008006" key="4">
    <source>
        <dbReference type="Google" id="ProtNLM"/>
    </source>
</evidence>